<dbReference type="GO" id="GO:0005524">
    <property type="term" value="F:ATP binding"/>
    <property type="evidence" value="ECO:0007669"/>
    <property type="project" value="UniProtKB-KW"/>
</dbReference>
<dbReference type="GO" id="GO:0016787">
    <property type="term" value="F:hydrolase activity"/>
    <property type="evidence" value="ECO:0007669"/>
    <property type="project" value="UniProtKB-KW"/>
</dbReference>
<evidence type="ECO:0000259" key="8">
    <source>
        <dbReference type="Pfam" id="PF02687"/>
    </source>
</evidence>
<dbReference type="Pfam" id="PF02687">
    <property type="entry name" value="FtsX"/>
    <property type="match status" value="2"/>
</dbReference>
<dbReference type="STRING" id="1121290.CLAOCE_21720"/>
<keyword evidence="9" id="KW-0547">Nucleotide-binding</keyword>
<evidence type="ECO:0000256" key="4">
    <source>
        <dbReference type="ARBA" id="ARBA00022989"/>
    </source>
</evidence>
<feature type="transmembrane region" description="Helical" evidence="7">
    <location>
        <begin position="771"/>
        <end position="789"/>
    </location>
</feature>
<dbReference type="InterPro" id="IPR050250">
    <property type="entry name" value="Macrolide_Exporter_MacB"/>
</dbReference>
<dbReference type="PANTHER" id="PTHR30572">
    <property type="entry name" value="MEMBRANE COMPONENT OF TRANSPORTER-RELATED"/>
    <property type="match status" value="1"/>
</dbReference>
<evidence type="ECO:0000256" key="2">
    <source>
        <dbReference type="ARBA" id="ARBA00022475"/>
    </source>
</evidence>
<evidence type="ECO:0000256" key="1">
    <source>
        <dbReference type="ARBA" id="ARBA00004651"/>
    </source>
</evidence>
<feature type="transmembrane region" description="Helical" evidence="7">
    <location>
        <begin position="307"/>
        <end position="333"/>
    </location>
</feature>
<evidence type="ECO:0000313" key="9">
    <source>
        <dbReference type="EMBL" id="OFI01384.1"/>
    </source>
</evidence>
<reference evidence="9 10" key="1">
    <citation type="submission" date="2016-06" db="EMBL/GenBank/DDBJ databases">
        <title>Genome sequence of Clostridium acetireducens DSM 10703.</title>
        <authorList>
            <person name="Poehlein A."/>
            <person name="Fluechter S."/>
            <person name="Duerre P."/>
            <person name="Daniel R."/>
        </authorList>
    </citation>
    <scope>NUCLEOTIDE SEQUENCE [LARGE SCALE GENOMIC DNA]</scope>
    <source>
        <strain evidence="9 10">DSM 10703</strain>
    </source>
</reference>
<dbReference type="PANTHER" id="PTHR30572:SF4">
    <property type="entry name" value="ABC TRANSPORTER PERMEASE YTRF"/>
    <property type="match status" value="1"/>
</dbReference>
<evidence type="ECO:0000256" key="5">
    <source>
        <dbReference type="ARBA" id="ARBA00023136"/>
    </source>
</evidence>
<keyword evidence="4 7" id="KW-1133">Transmembrane helix</keyword>
<evidence type="ECO:0000256" key="6">
    <source>
        <dbReference type="ARBA" id="ARBA00038076"/>
    </source>
</evidence>
<dbReference type="AlphaFoldDB" id="A0A1E8EVV7"/>
<dbReference type="InterPro" id="IPR003838">
    <property type="entry name" value="ABC3_permease_C"/>
</dbReference>
<comment type="caution">
    <text evidence="9">The sequence shown here is derived from an EMBL/GenBank/DDBJ whole genome shotgun (WGS) entry which is preliminary data.</text>
</comment>
<sequence>MNSLANLSRKNLKVNKSKNILIIIAIILSTALITTIGILSYSIQQMNLRQVIEQTGVGHVSYRNITNKQLEILKNNKKVDVVQEYLYLGENYNYPPYSLELCYSNEEAGNYISCFKLKKGKWPKHENDIAMPKWVLEKIGVKPEIGQKVNLSYINDRNKQSKEGKGEFVVSGILDDGELGKNEYYNGIAIVSKDYILKNLSNDNIFRQAYVLIKGFNVSKTAYEVGHNIGINDKNIKLNKQYIAASGLDMEFMLPGIIAAAVVIFATILVIYNIFYISISERIKLFGLLAALGATKKQIRKVIFKEGLILSLIGIPVGILLGHILSFSIIPLIHLNGKLKIEFSPYIVVISIIVSLITVIISLRKPSKIASKIAPIEAVKYTGVKINSNKKERKSNGKVKLSKLAYLNLWRNKKRTIITIISMSLTGILFMTFSVLFSNIQSSQDDHIRGDFELTSSHLRKDDGSDPLNINLINNIKNLKGINKVDELKYLTVWMEDKNIINKYKSKYKDLELGNAINCDFFGYTDSMLNELNKYVIKGKIIPKDIKDNKVIIVSSSRARELGINYNIGDKIQLTFKSGNNVLKKEFTVAAIVRQNTRWLGYSNIGPEIITHETVLSRNFKDTRIGRLYINVDSNNYDAVNTKLKKLTKGNDKISYFEAKEYNQKQESELRDMKIVSITALFIIGLIGILNSINTMATSIFSRKKELGIMQAVGLSNYQLRKLLQIEGIYYAIISIVISVIGGNLFSYVYYLNQKSNFNSTIQYNFLIKESLMITIIFLLVQIGITYVAEKKLKQDYIVDRIRFNE</sequence>
<accession>A0A1E8EVV7</accession>
<dbReference type="EMBL" id="LZFO01000047">
    <property type="protein sequence ID" value="OFI01384.1"/>
    <property type="molecule type" value="Genomic_DNA"/>
</dbReference>
<evidence type="ECO:0000256" key="3">
    <source>
        <dbReference type="ARBA" id="ARBA00022692"/>
    </source>
</evidence>
<keyword evidence="10" id="KW-1185">Reference proteome</keyword>
<feature type="domain" description="ABC3 transporter permease C-terminal" evidence="8">
    <location>
        <begin position="679"/>
        <end position="782"/>
    </location>
</feature>
<comment type="subcellular location">
    <subcellularLocation>
        <location evidence="1">Cell membrane</location>
        <topology evidence="1">Multi-pass membrane protein</topology>
    </subcellularLocation>
</comment>
<dbReference type="GO" id="GO:0005886">
    <property type="term" value="C:plasma membrane"/>
    <property type="evidence" value="ECO:0007669"/>
    <property type="project" value="UniProtKB-SubCell"/>
</dbReference>
<keyword evidence="5 7" id="KW-0472">Membrane</keyword>
<comment type="similarity">
    <text evidence="6">Belongs to the ABC-4 integral membrane protein family.</text>
</comment>
<protein>
    <submittedName>
        <fullName evidence="9">Macrolide export ATP-binding/permease protein MacB</fullName>
        <ecNumber evidence="9">3.6.3.-</ecNumber>
    </submittedName>
</protein>
<keyword evidence="9" id="KW-0378">Hydrolase</keyword>
<dbReference type="PATRIC" id="fig|1121290.3.peg.2186"/>
<dbReference type="OrthoDB" id="9793166at2"/>
<feature type="transmembrane region" description="Helical" evidence="7">
    <location>
        <begin position="675"/>
        <end position="701"/>
    </location>
</feature>
<dbReference type="RefSeq" id="WP_070111273.1">
    <property type="nucleotide sequence ID" value="NZ_LZFO01000047.1"/>
</dbReference>
<gene>
    <name evidence="9" type="primary">macB_2</name>
    <name evidence="9" type="ORF">CLOACE_21720</name>
</gene>
<feature type="domain" description="ABC3 transporter permease C-terminal" evidence="8">
    <location>
        <begin position="257"/>
        <end position="373"/>
    </location>
</feature>
<proteinExistence type="inferred from homology"/>
<keyword evidence="9" id="KW-0067">ATP-binding</keyword>
<evidence type="ECO:0000313" key="10">
    <source>
        <dbReference type="Proteomes" id="UP000175744"/>
    </source>
</evidence>
<dbReference type="EC" id="3.6.3.-" evidence="9"/>
<name>A0A1E8EVV7_9CLOT</name>
<dbReference type="Proteomes" id="UP000175744">
    <property type="component" value="Unassembled WGS sequence"/>
</dbReference>
<feature type="transmembrane region" description="Helical" evidence="7">
    <location>
        <begin position="20"/>
        <end position="43"/>
    </location>
</feature>
<keyword evidence="2" id="KW-1003">Cell membrane</keyword>
<feature type="transmembrane region" description="Helical" evidence="7">
    <location>
        <begin position="252"/>
        <end position="275"/>
    </location>
</feature>
<dbReference type="GO" id="GO:0022857">
    <property type="term" value="F:transmembrane transporter activity"/>
    <property type="evidence" value="ECO:0007669"/>
    <property type="project" value="TreeGrafter"/>
</dbReference>
<organism evidence="9 10">
    <name type="scientific">Clostridium acetireducens DSM 10703</name>
    <dbReference type="NCBI Taxonomy" id="1121290"/>
    <lineage>
        <taxon>Bacteria</taxon>
        <taxon>Bacillati</taxon>
        <taxon>Bacillota</taxon>
        <taxon>Clostridia</taxon>
        <taxon>Eubacteriales</taxon>
        <taxon>Clostridiaceae</taxon>
        <taxon>Clostridium</taxon>
    </lineage>
</organism>
<feature type="transmembrane region" description="Helical" evidence="7">
    <location>
        <begin position="345"/>
        <end position="363"/>
    </location>
</feature>
<feature type="transmembrane region" description="Helical" evidence="7">
    <location>
        <begin position="417"/>
        <end position="437"/>
    </location>
</feature>
<keyword evidence="3 7" id="KW-0812">Transmembrane</keyword>
<evidence type="ECO:0000256" key="7">
    <source>
        <dbReference type="SAM" id="Phobius"/>
    </source>
</evidence>
<feature type="transmembrane region" description="Helical" evidence="7">
    <location>
        <begin position="729"/>
        <end position="751"/>
    </location>
</feature>